<feature type="compositionally biased region" description="Basic and acidic residues" evidence="1">
    <location>
        <begin position="156"/>
        <end position="179"/>
    </location>
</feature>
<dbReference type="Gene3D" id="2.60.40.10">
    <property type="entry name" value="Immunoglobulins"/>
    <property type="match status" value="1"/>
</dbReference>
<protein>
    <submittedName>
        <fullName evidence="3">DUF1573 domain-containing protein</fullName>
    </submittedName>
</protein>
<evidence type="ECO:0000313" key="3">
    <source>
        <dbReference type="EMBL" id="MBF9144067.1"/>
    </source>
</evidence>
<keyword evidence="2" id="KW-0732">Signal</keyword>
<dbReference type="AlphaFoldDB" id="A0A931BMC4"/>
<feature type="compositionally biased region" description="Low complexity" evidence="1">
    <location>
        <begin position="140"/>
        <end position="155"/>
    </location>
</feature>
<dbReference type="RefSeq" id="WP_196288424.1">
    <property type="nucleotide sequence ID" value="NZ_JADQDP010000006.1"/>
</dbReference>
<dbReference type="InterPro" id="IPR011467">
    <property type="entry name" value="DUF1573"/>
</dbReference>
<comment type="caution">
    <text evidence="3">The sequence shown here is derived from an EMBL/GenBank/DDBJ whole genome shotgun (WGS) entry which is preliminary data.</text>
</comment>
<dbReference type="PANTHER" id="PTHR37833">
    <property type="entry name" value="LIPOPROTEIN-RELATED"/>
    <property type="match status" value="1"/>
</dbReference>
<dbReference type="Pfam" id="PF07610">
    <property type="entry name" value="DUF1573"/>
    <property type="match status" value="1"/>
</dbReference>
<dbReference type="Proteomes" id="UP000645610">
    <property type="component" value="Unassembled WGS sequence"/>
</dbReference>
<feature type="signal peptide" evidence="2">
    <location>
        <begin position="1"/>
        <end position="20"/>
    </location>
</feature>
<evidence type="ECO:0000256" key="2">
    <source>
        <dbReference type="SAM" id="SignalP"/>
    </source>
</evidence>
<name>A0A931BMC4_9BACT</name>
<gene>
    <name evidence="3" type="ORF">I2I01_20665</name>
</gene>
<organism evidence="3 4">
    <name type="scientific">Hymenobacter properus</name>
    <dbReference type="NCBI Taxonomy" id="2791026"/>
    <lineage>
        <taxon>Bacteria</taxon>
        <taxon>Pseudomonadati</taxon>
        <taxon>Bacteroidota</taxon>
        <taxon>Cytophagia</taxon>
        <taxon>Cytophagales</taxon>
        <taxon>Hymenobacteraceae</taxon>
        <taxon>Hymenobacter</taxon>
    </lineage>
</organism>
<dbReference type="EMBL" id="JADQDP010000006">
    <property type="protein sequence ID" value="MBF9144067.1"/>
    <property type="molecule type" value="Genomic_DNA"/>
</dbReference>
<sequence>MKKTLLLALSLTAAAYTAQAQTTATATKAPATAGPAITFEESKYDFGSVVQGGTVDHTFKFKNTGTAPLIISNIGVSCGCTTPEWTKAPVAPGKTGTISAHFNSAGKMGMQNKVLTIESNATAGSTTVSLVGEVKEASATANATPAMTTTTTAGDAKVKSDGKKTKEKVGDTKVKAKTK</sequence>
<dbReference type="InterPro" id="IPR013783">
    <property type="entry name" value="Ig-like_fold"/>
</dbReference>
<proteinExistence type="predicted"/>
<feature type="chain" id="PRO_5037181777" evidence="2">
    <location>
        <begin position="21"/>
        <end position="179"/>
    </location>
</feature>
<keyword evidence="4" id="KW-1185">Reference proteome</keyword>
<feature type="region of interest" description="Disordered" evidence="1">
    <location>
        <begin position="140"/>
        <end position="179"/>
    </location>
</feature>
<dbReference type="PANTHER" id="PTHR37833:SF1">
    <property type="entry name" value="SIGNAL PEPTIDE PROTEIN"/>
    <property type="match status" value="1"/>
</dbReference>
<accession>A0A931BMC4</accession>
<evidence type="ECO:0000313" key="4">
    <source>
        <dbReference type="Proteomes" id="UP000645610"/>
    </source>
</evidence>
<evidence type="ECO:0000256" key="1">
    <source>
        <dbReference type="SAM" id="MobiDB-lite"/>
    </source>
</evidence>
<reference evidence="3 4" key="1">
    <citation type="submission" date="2020-11" db="EMBL/GenBank/DDBJ databases">
        <authorList>
            <person name="Kim M.K."/>
        </authorList>
    </citation>
    <scope>NUCLEOTIDE SEQUENCE [LARGE SCALE GENOMIC DNA]</scope>
    <source>
        <strain evidence="3 4">BT439</strain>
    </source>
</reference>